<accession>A0A847UD05</accession>
<sequence>MVALVAVAAVSIALSLYAGVLDDTLPGERDRNLPETTLSAVDDHLAPAGVVEPGRLSDAVDAGPSGYHTNVSVTADGRQWRVGPVAPDDAGTASEQVSVRTKPAHVDAGRLRVAVWR</sequence>
<gene>
    <name evidence="2" type="ORF">GOC74_15610</name>
</gene>
<dbReference type="InterPro" id="IPR055709">
    <property type="entry name" value="DUF7285"/>
</dbReference>
<organism evidence="2 3">
    <name type="scientific">Halomicrobium mukohataei</name>
    <dbReference type="NCBI Taxonomy" id="57705"/>
    <lineage>
        <taxon>Archaea</taxon>
        <taxon>Methanobacteriati</taxon>
        <taxon>Methanobacteriota</taxon>
        <taxon>Stenosarchaea group</taxon>
        <taxon>Halobacteria</taxon>
        <taxon>Halobacteriales</taxon>
        <taxon>Haloarculaceae</taxon>
        <taxon>Halomicrobium</taxon>
    </lineage>
</organism>
<reference evidence="2" key="1">
    <citation type="submission" date="2019-12" db="EMBL/GenBank/DDBJ databases">
        <title>Whole-genome sequence of Halomicrobium mukohataei pws1.</title>
        <authorList>
            <person name="Verma D.K."/>
            <person name="Gopal K."/>
            <person name="Prasad E.S."/>
        </authorList>
    </citation>
    <scope>NUCLEOTIDE SEQUENCE</scope>
    <source>
        <strain evidence="2">Pws1</strain>
    </source>
</reference>
<dbReference type="AlphaFoldDB" id="A0A847UD05"/>
<name>A0A847UD05_9EURY</name>
<feature type="region of interest" description="Disordered" evidence="1">
    <location>
        <begin position="78"/>
        <end position="101"/>
    </location>
</feature>
<dbReference type="Proteomes" id="UP000608662">
    <property type="component" value="Unassembled WGS sequence"/>
</dbReference>
<evidence type="ECO:0000256" key="1">
    <source>
        <dbReference type="SAM" id="MobiDB-lite"/>
    </source>
</evidence>
<evidence type="ECO:0000313" key="3">
    <source>
        <dbReference type="Proteomes" id="UP000608662"/>
    </source>
</evidence>
<comment type="caution">
    <text evidence="2">The sequence shown here is derived from an EMBL/GenBank/DDBJ whole genome shotgun (WGS) entry which is preliminary data.</text>
</comment>
<dbReference type="Pfam" id="PF23956">
    <property type="entry name" value="DUF7285"/>
    <property type="match status" value="1"/>
</dbReference>
<protein>
    <submittedName>
        <fullName evidence="2">Uncharacterized protein</fullName>
    </submittedName>
</protein>
<proteinExistence type="predicted"/>
<dbReference type="EMBL" id="WOYG01000001">
    <property type="protein sequence ID" value="NLV11355.1"/>
    <property type="molecule type" value="Genomic_DNA"/>
</dbReference>
<evidence type="ECO:0000313" key="2">
    <source>
        <dbReference type="EMBL" id="NLV11355.1"/>
    </source>
</evidence>